<sequence>MPAMVVPTRRIAIATWFAPSLACPDFQSGISDREAASWLPRSFDTSDQILSRIFERSALPLLLALYYDATFLALQQMTARASDTNFVAWFAVVTVDAAIMAEFF</sequence>
<organism evidence="1 2">
    <name type="scientific">Bradyrhizobium japonicum</name>
    <dbReference type="NCBI Taxonomy" id="375"/>
    <lineage>
        <taxon>Bacteria</taxon>
        <taxon>Pseudomonadati</taxon>
        <taxon>Pseudomonadota</taxon>
        <taxon>Alphaproteobacteria</taxon>
        <taxon>Hyphomicrobiales</taxon>
        <taxon>Nitrobacteraceae</taxon>
        <taxon>Bradyrhizobium</taxon>
    </lineage>
</organism>
<proteinExistence type="predicted"/>
<dbReference type="Proteomes" id="UP000030377">
    <property type="component" value="Unassembled WGS sequence"/>
</dbReference>
<accession>A0A0A3YTI2</accession>
<gene>
    <name evidence="1" type="ORF">MA20_25780</name>
</gene>
<protein>
    <submittedName>
        <fullName evidence="1">Uncharacterized protein</fullName>
    </submittedName>
</protein>
<dbReference type="AlphaFoldDB" id="A0A0A3YTI2"/>
<dbReference type="PATRIC" id="fig|375.38.peg.204"/>
<evidence type="ECO:0000313" key="1">
    <source>
        <dbReference type="EMBL" id="KGT76963.1"/>
    </source>
</evidence>
<name>A0A0A3YTI2_BRAJP</name>
<evidence type="ECO:0000313" key="2">
    <source>
        <dbReference type="Proteomes" id="UP000030377"/>
    </source>
</evidence>
<comment type="caution">
    <text evidence="1">The sequence shown here is derived from an EMBL/GenBank/DDBJ whole genome shotgun (WGS) entry which is preliminary data.</text>
</comment>
<dbReference type="EMBL" id="JRPN01000019">
    <property type="protein sequence ID" value="KGT76963.1"/>
    <property type="molecule type" value="Genomic_DNA"/>
</dbReference>
<reference evidence="1 2" key="1">
    <citation type="submission" date="2014-09" db="EMBL/GenBank/DDBJ databases">
        <title>Draft genome of Bradyrhizobium japonicum Is-34.</title>
        <authorList>
            <person name="Tsurumaru H."/>
            <person name="Yamakawa T."/>
            <person name="Hashimoto S."/>
            <person name="Okizaki K."/>
            <person name="Kanesaki Y."/>
            <person name="Yoshikawa H."/>
            <person name="Yajima S."/>
        </authorList>
    </citation>
    <scope>NUCLEOTIDE SEQUENCE [LARGE SCALE GENOMIC DNA]</scope>
    <source>
        <strain evidence="1 2">Is-34</strain>
    </source>
</reference>